<sequence>MNPKIIWLTCFGLLAVGLFGLLDSETEFRNDRIMYFGFCVPMVYWIFDRVFKRISENIHKRDFILFMRYSDEINDGFGAKNPHVKESDKLFSFGLLIIIVVTLLIGMKVI</sequence>
<keyword evidence="1" id="KW-0472">Membrane</keyword>
<reference evidence="2 3" key="1">
    <citation type="submission" date="2023-09" db="EMBL/GenBank/DDBJ databases">
        <authorList>
            <person name="Rey-Velasco X."/>
        </authorList>
    </citation>
    <scope>NUCLEOTIDE SEQUENCE [LARGE SCALE GENOMIC DNA]</scope>
    <source>
        <strain evidence="2 3">P007</strain>
    </source>
</reference>
<gene>
    <name evidence="2" type="ORF">RM520_15045</name>
</gene>
<dbReference type="RefSeq" id="WP_311388536.1">
    <property type="nucleotide sequence ID" value="NZ_JAVRHU010000008.1"/>
</dbReference>
<feature type="transmembrane region" description="Helical" evidence="1">
    <location>
        <begin position="90"/>
        <end position="107"/>
    </location>
</feature>
<proteinExistence type="predicted"/>
<name>A0ABU3BL97_9FLAO</name>
<organism evidence="2 3">
    <name type="scientific">Croceitalea vernalis</name>
    <dbReference type="NCBI Taxonomy" id="3075599"/>
    <lineage>
        <taxon>Bacteria</taxon>
        <taxon>Pseudomonadati</taxon>
        <taxon>Bacteroidota</taxon>
        <taxon>Flavobacteriia</taxon>
        <taxon>Flavobacteriales</taxon>
        <taxon>Flavobacteriaceae</taxon>
        <taxon>Croceitalea</taxon>
    </lineage>
</organism>
<dbReference type="EMBL" id="JAVRHU010000008">
    <property type="protein sequence ID" value="MDT0622941.1"/>
    <property type="molecule type" value="Genomic_DNA"/>
</dbReference>
<keyword evidence="1" id="KW-1133">Transmembrane helix</keyword>
<protein>
    <recommendedName>
        <fullName evidence="4">DUF3899 domain-containing protein</fullName>
    </recommendedName>
</protein>
<evidence type="ECO:0000313" key="2">
    <source>
        <dbReference type="EMBL" id="MDT0622941.1"/>
    </source>
</evidence>
<dbReference type="Proteomes" id="UP001250662">
    <property type="component" value="Unassembled WGS sequence"/>
</dbReference>
<accession>A0ABU3BL97</accession>
<evidence type="ECO:0000256" key="1">
    <source>
        <dbReference type="SAM" id="Phobius"/>
    </source>
</evidence>
<evidence type="ECO:0008006" key="4">
    <source>
        <dbReference type="Google" id="ProtNLM"/>
    </source>
</evidence>
<keyword evidence="1" id="KW-0812">Transmembrane</keyword>
<comment type="caution">
    <text evidence="2">The sequence shown here is derived from an EMBL/GenBank/DDBJ whole genome shotgun (WGS) entry which is preliminary data.</text>
</comment>
<evidence type="ECO:0000313" key="3">
    <source>
        <dbReference type="Proteomes" id="UP001250662"/>
    </source>
</evidence>
<feature type="transmembrane region" description="Helical" evidence="1">
    <location>
        <begin position="34"/>
        <end position="51"/>
    </location>
</feature>
<keyword evidence="3" id="KW-1185">Reference proteome</keyword>